<evidence type="ECO:0000256" key="2">
    <source>
        <dbReference type="SAM" id="MobiDB-lite"/>
    </source>
</evidence>
<evidence type="ECO:0000256" key="1">
    <source>
        <dbReference type="ARBA" id="ARBA00006479"/>
    </source>
</evidence>
<dbReference type="OrthoDB" id="3189808at2"/>
<dbReference type="PANTHER" id="PTHR18964:SF149">
    <property type="entry name" value="BIFUNCTIONAL UDP-N-ACETYLGLUCOSAMINE 2-EPIMERASE_N-ACETYLMANNOSAMINE KINASE"/>
    <property type="match status" value="1"/>
</dbReference>
<accession>A0A5P2C601</accession>
<name>A0A5P2C601_STRVZ</name>
<dbReference type="Gene3D" id="3.30.420.40">
    <property type="match status" value="2"/>
</dbReference>
<sequence length="420" mass="42796">MTAPLHDRRRGTSGAGLPDTQQGMRRRNLSRVMHAVATHGPLSRAAVASHIGLTRAAVSTLVDELIRSGLLDELGPERPGRVGRPGSALAVSAMGPVGIGAEVGVDHLAVCAVDLRGDIRARAERRSANRDRSPAPVLKELAALVRQVCAEAQQQGLGPAGLAVAVPGLVARDTTTVVRAPNLGWRDIDLSRLLPGGLPLTVDNEANFGALAELWLGDESPEDFLHVSAEIGIGAALVVDGRLLRGARGFAGELGHVPVRPDGPACPCGGRGCLEQYAGEGAVLRAAGLGGVRGSGGMGDSGGLSDSGEVRSEVLAERAAAGDERVRRALSDAGAALGIALTGAVNLLDPQAVVLGGALSRLAPWLLPALEQELSERTAGRTCGVRVSEIGPDGPLLGAAHSVARAVLDDPAGVRAGGTR</sequence>
<evidence type="ECO:0000313" key="5">
    <source>
        <dbReference type="Proteomes" id="UP000322927"/>
    </source>
</evidence>
<dbReference type="Pfam" id="PF12802">
    <property type="entry name" value="MarR_2"/>
    <property type="match status" value="1"/>
</dbReference>
<dbReference type="InterPro" id="IPR043129">
    <property type="entry name" value="ATPase_NBD"/>
</dbReference>
<dbReference type="InterPro" id="IPR000600">
    <property type="entry name" value="ROK"/>
</dbReference>
<dbReference type="Pfam" id="PF00480">
    <property type="entry name" value="ROK"/>
    <property type="match status" value="1"/>
</dbReference>
<dbReference type="SUPFAM" id="SSF53067">
    <property type="entry name" value="Actin-like ATPase domain"/>
    <property type="match status" value="1"/>
</dbReference>
<organism evidence="4 5">
    <name type="scientific">Streptomyces venezuelae</name>
    <dbReference type="NCBI Taxonomy" id="54571"/>
    <lineage>
        <taxon>Bacteria</taxon>
        <taxon>Bacillati</taxon>
        <taxon>Actinomycetota</taxon>
        <taxon>Actinomycetes</taxon>
        <taxon>Kitasatosporales</taxon>
        <taxon>Streptomycetaceae</taxon>
        <taxon>Streptomyces</taxon>
    </lineage>
</organism>
<dbReference type="EMBL" id="CP029192">
    <property type="protein sequence ID" value="QES38114.1"/>
    <property type="molecule type" value="Genomic_DNA"/>
</dbReference>
<gene>
    <name evidence="4" type="ORF">DEJ48_36080</name>
</gene>
<dbReference type="Gene3D" id="1.10.10.10">
    <property type="entry name" value="Winged helix-like DNA-binding domain superfamily/Winged helix DNA-binding domain"/>
    <property type="match status" value="1"/>
</dbReference>
<comment type="similarity">
    <text evidence="1">Belongs to the ROK (NagC/XylR) family.</text>
</comment>
<dbReference type="RefSeq" id="WP_150220312.1">
    <property type="nucleotide sequence ID" value="NZ_CP029192.1"/>
</dbReference>
<reference evidence="4 5" key="1">
    <citation type="submission" date="2018-05" db="EMBL/GenBank/DDBJ databases">
        <title>Streptomyces venezuelae.</title>
        <authorList>
            <person name="Kim W."/>
            <person name="Lee N."/>
            <person name="Cho B.-K."/>
        </authorList>
    </citation>
    <scope>NUCLEOTIDE SEQUENCE [LARGE SCALE GENOMIC DNA]</scope>
    <source>
        <strain evidence="4 5">ATCC 14584</strain>
    </source>
</reference>
<dbReference type="SUPFAM" id="SSF46785">
    <property type="entry name" value="Winged helix' DNA-binding domain"/>
    <property type="match status" value="1"/>
</dbReference>
<proteinExistence type="inferred from homology"/>
<dbReference type="PANTHER" id="PTHR18964">
    <property type="entry name" value="ROK (REPRESSOR, ORF, KINASE) FAMILY"/>
    <property type="match status" value="1"/>
</dbReference>
<protein>
    <submittedName>
        <fullName evidence="4">ROK family protein</fullName>
    </submittedName>
</protein>
<dbReference type="Proteomes" id="UP000322927">
    <property type="component" value="Chromosome"/>
</dbReference>
<dbReference type="CDD" id="cd24076">
    <property type="entry name" value="ASKHA_ATPase_ROK_BsXylR-like"/>
    <property type="match status" value="1"/>
</dbReference>
<feature type="region of interest" description="Disordered" evidence="2">
    <location>
        <begin position="1"/>
        <end position="25"/>
    </location>
</feature>
<dbReference type="AlphaFoldDB" id="A0A5P2C601"/>
<evidence type="ECO:0000313" key="4">
    <source>
        <dbReference type="EMBL" id="QES38114.1"/>
    </source>
</evidence>
<dbReference type="InterPro" id="IPR036390">
    <property type="entry name" value="WH_DNA-bd_sf"/>
</dbReference>
<dbReference type="InterPro" id="IPR000835">
    <property type="entry name" value="HTH_MarR-typ"/>
</dbReference>
<dbReference type="InterPro" id="IPR036388">
    <property type="entry name" value="WH-like_DNA-bd_sf"/>
</dbReference>
<evidence type="ECO:0000259" key="3">
    <source>
        <dbReference type="Pfam" id="PF12802"/>
    </source>
</evidence>
<feature type="domain" description="HTH marR-type" evidence="3">
    <location>
        <begin position="31"/>
        <end position="81"/>
    </location>
</feature>
<dbReference type="GO" id="GO:0003700">
    <property type="term" value="F:DNA-binding transcription factor activity"/>
    <property type="evidence" value="ECO:0007669"/>
    <property type="project" value="InterPro"/>
</dbReference>